<comment type="caution">
    <text evidence="2">The sequence shown here is derived from an EMBL/GenBank/DDBJ whole genome shotgun (WGS) entry which is preliminary data.</text>
</comment>
<dbReference type="InterPro" id="IPR011051">
    <property type="entry name" value="RmlC_Cupin_sf"/>
</dbReference>
<name>A0A397NWP4_9SPHN</name>
<dbReference type="Gene3D" id="2.60.120.10">
    <property type="entry name" value="Jelly Rolls"/>
    <property type="match status" value="1"/>
</dbReference>
<dbReference type="AlphaFoldDB" id="A0A397NWP4"/>
<feature type="domain" description="Cupin type-2" evidence="1">
    <location>
        <begin position="50"/>
        <end position="105"/>
    </location>
</feature>
<accession>A0A397NWP4</accession>
<dbReference type="EMBL" id="QXDC01000004">
    <property type="protein sequence ID" value="RIA37811.1"/>
    <property type="molecule type" value="Genomic_DNA"/>
</dbReference>
<dbReference type="SUPFAM" id="SSF51182">
    <property type="entry name" value="RmlC-like cupins"/>
    <property type="match status" value="1"/>
</dbReference>
<dbReference type="Pfam" id="PF07883">
    <property type="entry name" value="Cupin_2"/>
    <property type="match status" value="1"/>
</dbReference>
<dbReference type="OrthoDB" id="9798585at2"/>
<protein>
    <recommendedName>
        <fullName evidence="1">Cupin type-2 domain-containing protein</fullName>
    </recommendedName>
</protein>
<evidence type="ECO:0000259" key="1">
    <source>
        <dbReference type="Pfam" id="PF07883"/>
    </source>
</evidence>
<proteinExistence type="predicted"/>
<evidence type="ECO:0000313" key="3">
    <source>
        <dbReference type="Proteomes" id="UP000266568"/>
    </source>
</evidence>
<dbReference type="InterPro" id="IPR013096">
    <property type="entry name" value="Cupin_2"/>
</dbReference>
<reference evidence="2 3" key="1">
    <citation type="submission" date="2018-08" db="EMBL/GenBank/DDBJ databases">
        <title>Genomic Encyclopedia of Type Strains, Phase IV (KMG-IV): sequencing the most valuable type-strain genomes for metagenomic binning, comparative biology and taxonomic classification.</title>
        <authorList>
            <person name="Goeker M."/>
        </authorList>
    </citation>
    <scope>NUCLEOTIDE SEQUENCE [LARGE SCALE GENOMIC DNA]</scope>
    <source>
        <strain evidence="2 3">DSM 25527</strain>
    </source>
</reference>
<keyword evidence="3" id="KW-1185">Reference proteome</keyword>
<sequence>MDDAPANLLAPLPHAAAGEVFTDLLSRPGMRLERIVSAGQTTPAAAPMVQDADEWVLLLGGEARLRLGDGPELSLGPGDHVFIAAGTPHWVTLTSSVPPAVWLALHLG</sequence>
<dbReference type="Proteomes" id="UP000266568">
    <property type="component" value="Unassembled WGS sequence"/>
</dbReference>
<evidence type="ECO:0000313" key="2">
    <source>
        <dbReference type="EMBL" id="RIA37811.1"/>
    </source>
</evidence>
<dbReference type="RefSeq" id="WP_119037305.1">
    <property type="nucleotide sequence ID" value="NZ_QXDC01000004.1"/>
</dbReference>
<dbReference type="InterPro" id="IPR014710">
    <property type="entry name" value="RmlC-like_jellyroll"/>
</dbReference>
<dbReference type="CDD" id="cd06981">
    <property type="entry name" value="cupin_reut_a1446"/>
    <property type="match status" value="1"/>
</dbReference>
<organism evidence="2 3">
    <name type="scientific">Hephaestia caeni</name>
    <dbReference type="NCBI Taxonomy" id="645617"/>
    <lineage>
        <taxon>Bacteria</taxon>
        <taxon>Pseudomonadati</taxon>
        <taxon>Pseudomonadota</taxon>
        <taxon>Alphaproteobacteria</taxon>
        <taxon>Sphingomonadales</taxon>
        <taxon>Sphingomonadaceae</taxon>
        <taxon>Hephaestia</taxon>
    </lineage>
</organism>
<gene>
    <name evidence="2" type="ORF">DFR49_3699</name>
</gene>